<protein>
    <submittedName>
        <fullName evidence="3">LmbE family N-acetylglucosaminyl deacetylase</fullName>
    </submittedName>
</protein>
<evidence type="ECO:0000256" key="1">
    <source>
        <dbReference type="ARBA" id="ARBA00022833"/>
    </source>
</evidence>
<dbReference type="InterPro" id="IPR003737">
    <property type="entry name" value="GlcNAc_PI_deacetylase-related"/>
</dbReference>
<comment type="caution">
    <text evidence="3">The sequence shown here is derived from an EMBL/GenBank/DDBJ whole genome shotgun (WGS) entry which is preliminary data.</text>
</comment>
<accession>A0A542DXK3</accession>
<dbReference type="OrthoDB" id="116799at2"/>
<reference evidence="3 4" key="1">
    <citation type="submission" date="2019-06" db="EMBL/GenBank/DDBJ databases">
        <title>Sequencing the genomes of 1000 actinobacteria strains.</title>
        <authorList>
            <person name="Klenk H.-P."/>
        </authorList>
    </citation>
    <scope>NUCLEOTIDE SEQUENCE [LARGE SCALE GENOMIC DNA]</scope>
    <source>
        <strain evidence="3 4">DSM 18607</strain>
    </source>
</reference>
<dbReference type="InterPro" id="IPR024078">
    <property type="entry name" value="LmbE-like_dom_sf"/>
</dbReference>
<dbReference type="Gene3D" id="3.40.50.10320">
    <property type="entry name" value="LmbE-like"/>
    <property type="match status" value="1"/>
</dbReference>
<evidence type="ECO:0000256" key="2">
    <source>
        <dbReference type="SAM" id="MobiDB-lite"/>
    </source>
</evidence>
<dbReference type="PANTHER" id="PTHR12993:SF11">
    <property type="entry name" value="N-ACETYLGLUCOSAMINYL-PHOSPHATIDYLINOSITOL DE-N-ACETYLASE"/>
    <property type="match status" value="1"/>
</dbReference>
<evidence type="ECO:0000313" key="3">
    <source>
        <dbReference type="EMBL" id="TQJ07822.1"/>
    </source>
</evidence>
<dbReference type="Pfam" id="PF02585">
    <property type="entry name" value="PIG-L"/>
    <property type="match status" value="1"/>
</dbReference>
<dbReference type="SUPFAM" id="SSF102588">
    <property type="entry name" value="LmbE-like"/>
    <property type="match status" value="1"/>
</dbReference>
<evidence type="ECO:0000313" key="4">
    <source>
        <dbReference type="Proteomes" id="UP000317893"/>
    </source>
</evidence>
<dbReference type="PANTHER" id="PTHR12993">
    <property type="entry name" value="N-ACETYLGLUCOSAMINYL-PHOSPHATIDYLINOSITOL DE-N-ACETYLASE-RELATED"/>
    <property type="match status" value="1"/>
</dbReference>
<proteinExistence type="predicted"/>
<name>A0A542DXK3_9MICO</name>
<dbReference type="GO" id="GO:0016811">
    <property type="term" value="F:hydrolase activity, acting on carbon-nitrogen (but not peptide) bonds, in linear amides"/>
    <property type="evidence" value="ECO:0007669"/>
    <property type="project" value="TreeGrafter"/>
</dbReference>
<dbReference type="RefSeq" id="WP_141847115.1">
    <property type="nucleotide sequence ID" value="NZ_BAAAPR010000017.1"/>
</dbReference>
<dbReference type="EMBL" id="VFMN01000001">
    <property type="protein sequence ID" value="TQJ07822.1"/>
    <property type="molecule type" value="Genomic_DNA"/>
</dbReference>
<gene>
    <name evidence="3" type="ORF">FB458_0891</name>
</gene>
<keyword evidence="4" id="KW-1185">Reference proteome</keyword>
<keyword evidence="1" id="KW-0862">Zinc</keyword>
<dbReference type="Proteomes" id="UP000317893">
    <property type="component" value="Unassembled WGS sequence"/>
</dbReference>
<organism evidence="3 4">
    <name type="scientific">Lapillicoccus jejuensis</name>
    <dbReference type="NCBI Taxonomy" id="402171"/>
    <lineage>
        <taxon>Bacteria</taxon>
        <taxon>Bacillati</taxon>
        <taxon>Actinomycetota</taxon>
        <taxon>Actinomycetes</taxon>
        <taxon>Micrococcales</taxon>
        <taxon>Intrasporangiaceae</taxon>
        <taxon>Lapillicoccus</taxon>
    </lineage>
</organism>
<feature type="region of interest" description="Disordered" evidence="2">
    <location>
        <begin position="1"/>
        <end position="25"/>
    </location>
</feature>
<dbReference type="AlphaFoldDB" id="A0A542DXK3"/>
<sequence length="269" mass="28287">MSTTAAGTRRGAPSGNGDRLGVVDDDHGGTPLATWRAWPAWSRFPVVDPTTWPRVVAVAPHPDDEVLGVGALLARLSAAGHAVSVVAVTDGDGADPQADAAGRAALADLRVHESRLAGALLGLPVAERLRIPDGHVAEHEDVLVEQLAARLGPGTVCLATWDGDGHPDHEAVGRAALAAGRRTGAVVVHFPVWAWHWSAPADPAVPWHRAAVVPLTHDEQEAKREAVRCFVSQVTAPAGRSPVLPPAVLERLVTDRETLLLPTDPRPED</sequence>
<dbReference type="GO" id="GO:0016137">
    <property type="term" value="P:glycoside metabolic process"/>
    <property type="evidence" value="ECO:0007669"/>
    <property type="project" value="UniProtKB-ARBA"/>
</dbReference>